<proteinExistence type="predicted"/>
<protein>
    <submittedName>
        <fullName evidence="1">Uncharacterized protein</fullName>
    </submittedName>
</protein>
<dbReference type="EMBL" id="JAWWNJ010000061">
    <property type="protein sequence ID" value="KAK7013139.1"/>
    <property type="molecule type" value="Genomic_DNA"/>
</dbReference>
<sequence length="159" mass="17460">MLEHNVSVGERDALKLQTLLGAQPYLIATENLALYRRSHCCKLSVPKELDQLLPSTLILPSPPHPRKLTGKILVGAFKRVVARSTREGSRSSGDCRAAIVACDFLGVPEGMGFQSSLWEETIRALSKVEARVEEIVKAHLELQLKKLAIPEAASTRGHK</sequence>
<dbReference type="Proteomes" id="UP001362999">
    <property type="component" value="Unassembled WGS sequence"/>
</dbReference>
<comment type="caution">
    <text evidence="1">The sequence shown here is derived from an EMBL/GenBank/DDBJ whole genome shotgun (WGS) entry which is preliminary data.</text>
</comment>
<keyword evidence="2" id="KW-1185">Reference proteome</keyword>
<evidence type="ECO:0000313" key="1">
    <source>
        <dbReference type="EMBL" id="KAK7013139.1"/>
    </source>
</evidence>
<name>A0AAW0AJA6_9AGAR</name>
<reference evidence="1 2" key="1">
    <citation type="journal article" date="2024" name="J Genomics">
        <title>Draft genome sequencing and assembly of Favolaschia claudopus CIRM-BRFM 2984 isolated from oak limbs.</title>
        <authorList>
            <person name="Navarro D."/>
            <person name="Drula E."/>
            <person name="Chaduli D."/>
            <person name="Cazenave R."/>
            <person name="Ahrendt S."/>
            <person name="Wang J."/>
            <person name="Lipzen A."/>
            <person name="Daum C."/>
            <person name="Barry K."/>
            <person name="Grigoriev I.V."/>
            <person name="Favel A."/>
            <person name="Rosso M.N."/>
            <person name="Martin F."/>
        </authorList>
    </citation>
    <scope>NUCLEOTIDE SEQUENCE [LARGE SCALE GENOMIC DNA]</scope>
    <source>
        <strain evidence="1 2">CIRM-BRFM 2984</strain>
    </source>
</reference>
<evidence type="ECO:0000313" key="2">
    <source>
        <dbReference type="Proteomes" id="UP001362999"/>
    </source>
</evidence>
<dbReference type="AlphaFoldDB" id="A0AAW0AJA6"/>
<gene>
    <name evidence="1" type="ORF">R3P38DRAFT_3363457</name>
</gene>
<accession>A0AAW0AJA6</accession>
<organism evidence="1 2">
    <name type="scientific">Favolaschia claudopus</name>
    <dbReference type="NCBI Taxonomy" id="2862362"/>
    <lineage>
        <taxon>Eukaryota</taxon>
        <taxon>Fungi</taxon>
        <taxon>Dikarya</taxon>
        <taxon>Basidiomycota</taxon>
        <taxon>Agaricomycotina</taxon>
        <taxon>Agaricomycetes</taxon>
        <taxon>Agaricomycetidae</taxon>
        <taxon>Agaricales</taxon>
        <taxon>Marasmiineae</taxon>
        <taxon>Mycenaceae</taxon>
        <taxon>Favolaschia</taxon>
    </lineage>
</organism>